<dbReference type="GO" id="GO:0016887">
    <property type="term" value="F:ATP hydrolysis activity"/>
    <property type="evidence" value="ECO:0007669"/>
    <property type="project" value="InterPro"/>
</dbReference>
<keyword evidence="4 5" id="KW-0067">ATP-binding</keyword>
<dbReference type="Gene3D" id="3.40.50.300">
    <property type="entry name" value="P-loop containing nucleotide triphosphate hydrolases"/>
    <property type="match status" value="1"/>
</dbReference>
<dbReference type="CDD" id="cd08768">
    <property type="entry name" value="Cdc6_C"/>
    <property type="match status" value="1"/>
</dbReference>
<comment type="similarity">
    <text evidence="1 5">Belongs to the CDC6/cdc18 family.</text>
</comment>
<dbReference type="SUPFAM" id="SSF52540">
    <property type="entry name" value="P-loop containing nucleoside triphosphate hydrolases"/>
    <property type="match status" value="1"/>
</dbReference>
<name>A0A7J3SK62_9CREN</name>
<organism evidence="7">
    <name type="scientific">Fervidicoccus fontis</name>
    <dbReference type="NCBI Taxonomy" id="683846"/>
    <lineage>
        <taxon>Archaea</taxon>
        <taxon>Thermoproteota</taxon>
        <taxon>Thermoprotei</taxon>
        <taxon>Fervidicoccales</taxon>
        <taxon>Fervidicoccaceae</taxon>
        <taxon>Fervidicoccus</taxon>
    </lineage>
</organism>
<dbReference type="GO" id="GO:0005524">
    <property type="term" value="F:ATP binding"/>
    <property type="evidence" value="ECO:0007669"/>
    <property type="project" value="UniProtKB-UniRule"/>
</dbReference>
<gene>
    <name evidence="7" type="ORF">ENW83_02050</name>
</gene>
<comment type="caution">
    <text evidence="7">The sequence shown here is derived from an EMBL/GenBank/DDBJ whole genome shotgun (WGS) entry which is preliminary data.</text>
</comment>
<protein>
    <recommendedName>
        <fullName evidence="5">ORC1-type DNA replication protein</fullName>
    </recommendedName>
</protein>
<feature type="domain" description="Cdc6 C-terminal" evidence="6">
    <location>
        <begin position="316"/>
        <end position="400"/>
    </location>
</feature>
<dbReference type="NCBIfam" id="NF001623">
    <property type="entry name" value="PRK00411.1-1"/>
    <property type="match status" value="1"/>
</dbReference>
<dbReference type="NCBIfam" id="TIGR02928">
    <property type="entry name" value="orc1/cdc6 family replication initiation protein"/>
    <property type="match status" value="1"/>
</dbReference>
<dbReference type="EMBL" id="DTLS01000055">
    <property type="protein sequence ID" value="HGZ59976.1"/>
    <property type="molecule type" value="Genomic_DNA"/>
</dbReference>
<proteinExistence type="inferred from homology"/>
<evidence type="ECO:0000256" key="4">
    <source>
        <dbReference type="ARBA" id="ARBA00022840"/>
    </source>
</evidence>
<dbReference type="InterPro" id="IPR015163">
    <property type="entry name" value="Cdc6_C"/>
</dbReference>
<evidence type="ECO:0000256" key="1">
    <source>
        <dbReference type="ARBA" id="ARBA00006184"/>
    </source>
</evidence>
<dbReference type="GO" id="GO:0006260">
    <property type="term" value="P:DNA replication"/>
    <property type="evidence" value="ECO:0007669"/>
    <property type="project" value="UniProtKB-UniRule"/>
</dbReference>
<keyword evidence="3 5" id="KW-0547">Nucleotide-binding</keyword>
<comment type="function">
    <text evidence="5">Involved in regulation of DNA replication.</text>
</comment>
<evidence type="ECO:0000256" key="2">
    <source>
        <dbReference type="ARBA" id="ARBA00022705"/>
    </source>
</evidence>
<dbReference type="PANTHER" id="PTHR10763:SF31">
    <property type="entry name" value="ORC1-TYPE DNA REPLICATION PROTEIN 2"/>
    <property type="match status" value="1"/>
</dbReference>
<dbReference type="SUPFAM" id="SSF46785">
    <property type="entry name" value="Winged helix' DNA-binding domain"/>
    <property type="match status" value="1"/>
</dbReference>
<dbReference type="Gene3D" id="1.10.8.60">
    <property type="match status" value="1"/>
</dbReference>
<dbReference type="InterPro" id="IPR036390">
    <property type="entry name" value="WH_DNA-bd_sf"/>
</dbReference>
<evidence type="ECO:0000256" key="5">
    <source>
        <dbReference type="HAMAP-Rule" id="MF_01407"/>
    </source>
</evidence>
<dbReference type="HAMAP" id="MF_01407">
    <property type="entry name" value="ORC1_type_DNA_replic_protein"/>
    <property type="match status" value="1"/>
</dbReference>
<dbReference type="InterPro" id="IPR050311">
    <property type="entry name" value="ORC1/CDC6"/>
</dbReference>
<evidence type="ECO:0000259" key="6">
    <source>
        <dbReference type="SMART" id="SM01074"/>
    </source>
</evidence>
<evidence type="ECO:0000256" key="3">
    <source>
        <dbReference type="ARBA" id="ARBA00022741"/>
    </source>
</evidence>
<dbReference type="AlphaFoldDB" id="A0A7J3SK62"/>
<dbReference type="InterPro" id="IPR049945">
    <property type="entry name" value="AAA_22"/>
</dbReference>
<sequence length="409" mass="45970">MSYFEEIVEGELKSPSVFKEKYKLYPEYTPERLPHREKQLKELAQRFKAIFSSPGEEMLRIVLSGSYGTGKTVTARVFGATITALAKKRGINLKYVHVNCFKSRTLPQVVHSISAGLGISLPQRGLSVQELLKGLLDDMERKNTYALIALDEFDYFMLSNSLTNPLYTLVRLYDDYSLERKRINYIFIVRDPSILEIGGEASSSYFVKDIIAFPPYKSAELYDILKERAGEALFPGVISDDGLKYISLLEGYDKGGPGSARTALEILVRAGESADAERRGSISMDDIRKAQVVVRPETALLQDQLHSLEKHELLIFLSVVKTLKETGSGFARMGEVESTYRQICENYREKARKHTQLYTYIMKMKNLGILTARSSGKGYRGKSTLLGISGGPLDELEKRVEELLAGRGK</sequence>
<accession>A0A7J3SK62</accession>
<reference evidence="7" key="1">
    <citation type="journal article" date="2020" name="mSystems">
        <title>Genome- and Community-Level Interaction Insights into Carbon Utilization and Element Cycling Functions of Hydrothermarchaeota in Hydrothermal Sediment.</title>
        <authorList>
            <person name="Zhou Z."/>
            <person name="Liu Y."/>
            <person name="Xu W."/>
            <person name="Pan J."/>
            <person name="Luo Z.H."/>
            <person name="Li M."/>
        </authorList>
    </citation>
    <scope>NUCLEOTIDE SEQUENCE [LARGE SCALE GENOMIC DNA]</scope>
    <source>
        <strain evidence="7">SpSt-885</strain>
    </source>
</reference>
<evidence type="ECO:0000313" key="7">
    <source>
        <dbReference type="EMBL" id="HGZ59976.1"/>
    </source>
</evidence>
<feature type="binding site" evidence="5">
    <location>
        <position position="228"/>
    </location>
    <ligand>
        <name>ATP</name>
        <dbReference type="ChEBI" id="CHEBI:30616"/>
    </ligand>
</feature>
<dbReference type="Pfam" id="PF09079">
    <property type="entry name" value="WHD_Cdc6"/>
    <property type="match status" value="1"/>
</dbReference>
<dbReference type="InterPro" id="IPR027417">
    <property type="entry name" value="P-loop_NTPase"/>
</dbReference>
<feature type="binding site" evidence="5">
    <location>
        <begin position="69"/>
        <end position="73"/>
    </location>
    <ligand>
        <name>ATP</name>
        <dbReference type="ChEBI" id="CHEBI:30616"/>
    </ligand>
</feature>
<dbReference type="Pfam" id="PF22703">
    <property type="entry name" value="Cdc6_lid"/>
    <property type="match status" value="1"/>
</dbReference>
<dbReference type="InterPro" id="IPR014277">
    <property type="entry name" value="Orc1/Cdc6_arc"/>
</dbReference>
<dbReference type="Pfam" id="PF13401">
    <property type="entry name" value="AAA_22"/>
    <property type="match status" value="1"/>
</dbReference>
<keyword evidence="2 5" id="KW-0235">DNA replication</keyword>
<dbReference type="PANTHER" id="PTHR10763">
    <property type="entry name" value="CELL DIVISION CONTROL PROTEIN 6-RELATED"/>
    <property type="match status" value="1"/>
</dbReference>
<dbReference type="InterPro" id="IPR055237">
    <property type="entry name" value="Cdc6_lid"/>
</dbReference>
<dbReference type="InterPro" id="IPR036388">
    <property type="entry name" value="WH-like_DNA-bd_sf"/>
</dbReference>
<dbReference type="Gene3D" id="1.10.10.10">
    <property type="entry name" value="Winged helix-like DNA-binding domain superfamily/Winged helix DNA-binding domain"/>
    <property type="match status" value="1"/>
</dbReference>
<dbReference type="SMART" id="SM01074">
    <property type="entry name" value="Cdc6_C"/>
    <property type="match status" value="1"/>
</dbReference>
<feature type="binding site" evidence="5">
    <location>
        <position position="216"/>
    </location>
    <ligand>
        <name>ATP</name>
        <dbReference type="ChEBI" id="CHEBI:30616"/>
    </ligand>
</feature>